<dbReference type="AlphaFoldDB" id="A0AAD2G4X1"/>
<sequence>MQNIFVAPALIWFGIQPAIIRRRRLSNCKLIKPSLRRIHQAEEKWRRSRLIKPSLRTIHPAEVKWCRSTRLSIKPSLKRIDPEEKKWCPSR</sequence>
<comment type="caution">
    <text evidence="1">The sequence shown here is derived from an EMBL/GenBank/DDBJ whole genome shotgun (WGS) entry which is preliminary data.</text>
</comment>
<reference evidence="1" key="1">
    <citation type="submission" date="2023-08" db="EMBL/GenBank/DDBJ databases">
        <authorList>
            <person name="Audoor S."/>
            <person name="Bilcke G."/>
        </authorList>
    </citation>
    <scope>NUCLEOTIDE SEQUENCE</scope>
</reference>
<evidence type="ECO:0000313" key="2">
    <source>
        <dbReference type="Proteomes" id="UP001295423"/>
    </source>
</evidence>
<accession>A0AAD2G4X1</accession>
<dbReference type="Proteomes" id="UP001295423">
    <property type="component" value="Unassembled WGS sequence"/>
</dbReference>
<organism evidence="1 2">
    <name type="scientific">Cylindrotheca closterium</name>
    <dbReference type="NCBI Taxonomy" id="2856"/>
    <lineage>
        <taxon>Eukaryota</taxon>
        <taxon>Sar</taxon>
        <taxon>Stramenopiles</taxon>
        <taxon>Ochrophyta</taxon>
        <taxon>Bacillariophyta</taxon>
        <taxon>Bacillariophyceae</taxon>
        <taxon>Bacillariophycidae</taxon>
        <taxon>Bacillariales</taxon>
        <taxon>Bacillariaceae</taxon>
        <taxon>Cylindrotheca</taxon>
    </lineage>
</organism>
<name>A0AAD2G4X1_9STRA</name>
<dbReference type="EMBL" id="CAKOGP040002131">
    <property type="protein sequence ID" value="CAJ1963107.1"/>
    <property type="molecule type" value="Genomic_DNA"/>
</dbReference>
<protein>
    <submittedName>
        <fullName evidence="1">Uncharacterized protein</fullName>
    </submittedName>
</protein>
<gene>
    <name evidence="1" type="ORF">CYCCA115_LOCUS20008</name>
</gene>
<evidence type="ECO:0000313" key="1">
    <source>
        <dbReference type="EMBL" id="CAJ1963107.1"/>
    </source>
</evidence>
<keyword evidence="2" id="KW-1185">Reference proteome</keyword>
<proteinExistence type="predicted"/>